<feature type="region of interest" description="Disordered" evidence="1">
    <location>
        <begin position="94"/>
        <end position="128"/>
    </location>
</feature>
<proteinExistence type="predicted"/>
<dbReference type="Proteomes" id="UP000623467">
    <property type="component" value="Unassembled WGS sequence"/>
</dbReference>
<gene>
    <name evidence="2" type="ORF">MSAN_01682600</name>
</gene>
<accession>A0A8H7CW66</accession>
<evidence type="ECO:0000313" key="2">
    <source>
        <dbReference type="EMBL" id="KAF7349573.1"/>
    </source>
</evidence>
<keyword evidence="3" id="KW-1185">Reference proteome</keyword>
<evidence type="ECO:0000313" key="3">
    <source>
        <dbReference type="Proteomes" id="UP000623467"/>
    </source>
</evidence>
<organism evidence="2 3">
    <name type="scientific">Mycena sanguinolenta</name>
    <dbReference type="NCBI Taxonomy" id="230812"/>
    <lineage>
        <taxon>Eukaryota</taxon>
        <taxon>Fungi</taxon>
        <taxon>Dikarya</taxon>
        <taxon>Basidiomycota</taxon>
        <taxon>Agaricomycotina</taxon>
        <taxon>Agaricomycetes</taxon>
        <taxon>Agaricomycetidae</taxon>
        <taxon>Agaricales</taxon>
        <taxon>Marasmiineae</taxon>
        <taxon>Mycenaceae</taxon>
        <taxon>Mycena</taxon>
    </lineage>
</organism>
<comment type="caution">
    <text evidence="2">The sequence shown here is derived from an EMBL/GenBank/DDBJ whole genome shotgun (WGS) entry which is preliminary data.</text>
</comment>
<dbReference type="AlphaFoldDB" id="A0A8H7CW66"/>
<dbReference type="EMBL" id="JACAZH010000015">
    <property type="protein sequence ID" value="KAF7349573.1"/>
    <property type="molecule type" value="Genomic_DNA"/>
</dbReference>
<sequence>MRALVFQEYDEIRLASERRTFTKPGFVTDHGYRHGPYDNEIHVRFSTTAASIPLAAASGDMGAFAKMSMVINADLCSSWSHSLALSASVGLTGAISRPSRSRSSHLADRELGAEYDSSQGHLRRHGWP</sequence>
<protein>
    <submittedName>
        <fullName evidence="2">Uncharacterized protein</fullName>
    </submittedName>
</protein>
<reference evidence="2" key="1">
    <citation type="submission" date="2020-05" db="EMBL/GenBank/DDBJ databases">
        <title>Mycena genomes resolve the evolution of fungal bioluminescence.</title>
        <authorList>
            <person name="Tsai I.J."/>
        </authorList>
    </citation>
    <scope>NUCLEOTIDE SEQUENCE</scope>
    <source>
        <strain evidence="2">160909Yilan</strain>
    </source>
</reference>
<evidence type="ECO:0000256" key="1">
    <source>
        <dbReference type="SAM" id="MobiDB-lite"/>
    </source>
</evidence>
<name>A0A8H7CW66_9AGAR</name>